<evidence type="ECO:0000256" key="4">
    <source>
        <dbReference type="ARBA" id="ARBA00022679"/>
    </source>
</evidence>
<comment type="similarity">
    <text evidence="2 9">Belongs to the gluconokinase GntK/GntV family.</text>
</comment>
<keyword evidence="5 9" id="KW-0547">Nucleotide-binding</keyword>
<keyword evidence="6 9" id="KW-0418">Kinase</keyword>
<keyword evidence="12" id="KW-1185">Reference proteome</keyword>
<dbReference type="CDD" id="cd02021">
    <property type="entry name" value="GntK"/>
    <property type="match status" value="1"/>
</dbReference>
<dbReference type="EC" id="2.7.1.12" evidence="3 9"/>
<dbReference type="AlphaFoldDB" id="A0A2T9YHP7"/>
<dbReference type="SUPFAM" id="SSF52540">
    <property type="entry name" value="P-loop containing nucleoside triphosphate hydrolases"/>
    <property type="match status" value="1"/>
</dbReference>
<dbReference type="PANTHER" id="PTHR43442">
    <property type="entry name" value="GLUCONOKINASE-RELATED"/>
    <property type="match status" value="1"/>
</dbReference>
<evidence type="ECO:0000256" key="3">
    <source>
        <dbReference type="ARBA" id="ARBA00012054"/>
    </source>
</evidence>
<dbReference type="Proteomes" id="UP000245699">
    <property type="component" value="Unassembled WGS sequence"/>
</dbReference>
<dbReference type="GO" id="GO:0005524">
    <property type="term" value="F:ATP binding"/>
    <property type="evidence" value="ECO:0007669"/>
    <property type="project" value="UniProtKB-KW"/>
</dbReference>
<dbReference type="STRING" id="61424.A0A2T9YHP7"/>
<evidence type="ECO:0000256" key="8">
    <source>
        <dbReference type="ARBA" id="ARBA00048090"/>
    </source>
</evidence>
<dbReference type="GO" id="GO:0005737">
    <property type="term" value="C:cytoplasm"/>
    <property type="evidence" value="ECO:0007669"/>
    <property type="project" value="TreeGrafter"/>
</dbReference>
<dbReference type="GO" id="GO:0005975">
    <property type="term" value="P:carbohydrate metabolic process"/>
    <property type="evidence" value="ECO:0007669"/>
    <property type="project" value="InterPro"/>
</dbReference>
<dbReference type="Gene3D" id="3.40.50.300">
    <property type="entry name" value="P-loop containing nucleotide triphosphate hydrolases"/>
    <property type="match status" value="1"/>
</dbReference>
<dbReference type="NCBIfam" id="TIGR01313">
    <property type="entry name" value="therm_gnt_kin"/>
    <property type="match status" value="1"/>
</dbReference>
<dbReference type="UniPathway" id="UPA00792"/>
<evidence type="ECO:0000256" key="2">
    <source>
        <dbReference type="ARBA" id="ARBA00008420"/>
    </source>
</evidence>
<comment type="caution">
    <text evidence="10">The sequence shown here is derived from an EMBL/GenBank/DDBJ whole genome shotgun (WGS) entry which is preliminary data.</text>
</comment>
<comment type="catalytic activity">
    <reaction evidence="8 9">
        <text>D-gluconate + ATP = 6-phospho-D-gluconate + ADP + H(+)</text>
        <dbReference type="Rhea" id="RHEA:19433"/>
        <dbReference type="ChEBI" id="CHEBI:15378"/>
        <dbReference type="ChEBI" id="CHEBI:18391"/>
        <dbReference type="ChEBI" id="CHEBI:30616"/>
        <dbReference type="ChEBI" id="CHEBI:58759"/>
        <dbReference type="ChEBI" id="CHEBI:456216"/>
        <dbReference type="EC" id="2.7.1.12"/>
    </reaction>
</comment>
<dbReference type="PANTHER" id="PTHR43442:SF3">
    <property type="entry name" value="GLUCONOKINASE-RELATED"/>
    <property type="match status" value="1"/>
</dbReference>
<keyword evidence="4 9" id="KW-0808">Transferase</keyword>
<comment type="pathway">
    <text evidence="1 9">Carbohydrate acid metabolism; D-gluconate degradation.</text>
</comment>
<dbReference type="InterPro" id="IPR027417">
    <property type="entry name" value="P-loop_NTPase"/>
</dbReference>
<evidence type="ECO:0000256" key="6">
    <source>
        <dbReference type="ARBA" id="ARBA00022777"/>
    </source>
</evidence>
<accession>A0A2T9YHP7</accession>
<evidence type="ECO:0000256" key="1">
    <source>
        <dbReference type="ARBA" id="ARBA00004875"/>
    </source>
</evidence>
<dbReference type="InterPro" id="IPR006001">
    <property type="entry name" value="Therm_gnt_kin"/>
</dbReference>
<dbReference type="EMBL" id="MBFT01000397">
    <property type="protein sequence ID" value="PVU91814.1"/>
    <property type="molecule type" value="Genomic_DNA"/>
</dbReference>
<evidence type="ECO:0000313" key="12">
    <source>
        <dbReference type="Proteomes" id="UP000245699"/>
    </source>
</evidence>
<dbReference type="OrthoDB" id="275177at2759"/>
<gene>
    <name evidence="11" type="ORF">BB559_001029</name>
    <name evidence="10" type="ORF">BB559_003977</name>
</gene>
<organism evidence="10 12">
    <name type="scientific">Furculomyces boomerangus</name>
    <dbReference type="NCBI Taxonomy" id="61424"/>
    <lineage>
        <taxon>Eukaryota</taxon>
        <taxon>Fungi</taxon>
        <taxon>Fungi incertae sedis</taxon>
        <taxon>Zoopagomycota</taxon>
        <taxon>Kickxellomycotina</taxon>
        <taxon>Harpellomycetes</taxon>
        <taxon>Harpellales</taxon>
        <taxon>Harpellaceae</taxon>
        <taxon>Furculomyces</taxon>
    </lineage>
</organism>
<evidence type="ECO:0000256" key="5">
    <source>
        <dbReference type="ARBA" id="ARBA00022741"/>
    </source>
</evidence>
<proteinExistence type="inferred from homology"/>
<evidence type="ECO:0000256" key="7">
    <source>
        <dbReference type="ARBA" id="ARBA00022840"/>
    </source>
</evidence>
<evidence type="ECO:0000256" key="9">
    <source>
        <dbReference type="RuleBase" id="RU363066"/>
    </source>
</evidence>
<reference evidence="10 12" key="1">
    <citation type="journal article" date="2018" name="MBio">
        <title>Comparative Genomics Reveals the Core Gene Toolbox for the Fungus-Insect Symbiosis.</title>
        <authorList>
            <person name="Wang Y."/>
            <person name="Stata M."/>
            <person name="Wang W."/>
            <person name="Stajich J.E."/>
            <person name="White M.M."/>
            <person name="Moncalvo J.M."/>
        </authorList>
    </citation>
    <scope>NUCLEOTIDE SEQUENCE [LARGE SCALE GENOMIC DNA]</scope>
    <source>
        <strain evidence="10 12">AUS-77-4</strain>
    </source>
</reference>
<sequence>MLTLLVLMGVSGCGKSTIGKDLTLALNSDFIEGDDYHPPENVQKMKQGIPLTDTDRYPWLIKLHSLVLEKANSYKNSEKNSPEQLKYIVMTCSALRIKYRQIIIGDNQISTTNVESDADQKENQFQTKFIYLELPKHELVRRLEARKSHFFNGSLLDTQLETLELPTEESKDLFKIDCYGKKNQEIVNEIMNIIRQ</sequence>
<dbReference type="EMBL" id="MBFT01000053">
    <property type="protein sequence ID" value="PVU99070.1"/>
    <property type="molecule type" value="Genomic_DNA"/>
</dbReference>
<evidence type="ECO:0000313" key="11">
    <source>
        <dbReference type="EMBL" id="PVU99070.1"/>
    </source>
</evidence>
<dbReference type="GO" id="GO:0046316">
    <property type="term" value="F:gluconokinase activity"/>
    <property type="evidence" value="ECO:0007669"/>
    <property type="project" value="UniProtKB-EC"/>
</dbReference>
<evidence type="ECO:0000313" key="10">
    <source>
        <dbReference type="EMBL" id="PVU91814.1"/>
    </source>
</evidence>
<name>A0A2T9YHP7_9FUNG</name>
<protein>
    <recommendedName>
        <fullName evidence="3 9">Gluconokinase</fullName>
        <ecNumber evidence="3 9">2.7.1.12</ecNumber>
    </recommendedName>
</protein>
<keyword evidence="7 9" id="KW-0067">ATP-binding</keyword>